<reference evidence="1 2" key="1">
    <citation type="journal article" date="2019" name="Sci. Rep.">
        <title>Orb-weaving spider Araneus ventricosus genome elucidates the spidroin gene catalogue.</title>
        <authorList>
            <person name="Kono N."/>
            <person name="Nakamura H."/>
            <person name="Ohtoshi R."/>
            <person name="Moran D.A.P."/>
            <person name="Shinohara A."/>
            <person name="Yoshida Y."/>
            <person name="Fujiwara M."/>
            <person name="Mori M."/>
            <person name="Tomita M."/>
            <person name="Arakawa K."/>
        </authorList>
    </citation>
    <scope>NUCLEOTIDE SEQUENCE [LARGE SCALE GENOMIC DNA]</scope>
</reference>
<dbReference type="Proteomes" id="UP000499080">
    <property type="component" value="Unassembled WGS sequence"/>
</dbReference>
<dbReference type="EMBL" id="BGPR01017743">
    <property type="protein sequence ID" value="GBN77168.1"/>
    <property type="molecule type" value="Genomic_DNA"/>
</dbReference>
<name>A0A4Y2RNA1_ARAVE</name>
<comment type="caution">
    <text evidence="1">The sequence shown here is derived from an EMBL/GenBank/DDBJ whole genome shotgun (WGS) entry which is preliminary data.</text>
</comment>
<gene>
    <name evidence="1" type="ORF">AVEN_210420_1</name>
</gene>
<organism evidence="1 2">
    <name type="scientific">Araneus ventricosus</name>
    <name type="common">Orbweaver spider</name>
    <name type="synonym">Epeira ventricosa</name>
    <dbReference type="NCBI Taxonomy" id="182803"/>
    <lineage>
        <taxon>Eukaryota</taxon>
        <taxon>Metazoa</taxon>
        <taxon>Ecdysozoa</taxon>
        <taxon>Arthropoda</taxon>
        <taxon>Chelicerata</taxon>
        <taxon>Arachnida</taxon>
        <taxon>Araneae</taxon>
        <taxon>Araneomorphae</taxon>
        <taxon>Entelegynae</taxon>
        <taxon>Araneoidea</taxon>
        <taxon>Araneidae</taxon>
        <taxon>Araneus</taxon>
    </lineage>
</organism>
<proteinExistence type="predicted"/>
<evidence type="ECO:0000313" key="2">
    <source>
        <dbReference type="Proteomes" id="UP000499080"/>
    </source>
</evidence>
<accession>A0A4Y2RNA1</accession>
<protein>
    <submittedName>
        <fullName evidence="1">Uncharacterized protein</fullName>
    </submittedName>
</protein>
<keyword evidence="2" id="KW-1185">Reference proteome</keyword>
<dbReference type="AlphaFoldDB" id="A0A4Y2RNA1"/>
<evidence type="ECO:0000313" key="1">
    <source>
        <dbReference type="EMBL" id="GBN77168.1"/>
    </source>
</evidence>
<sequence>MLSWGWGGSPPRQSLPRPYTFTGRPAAFQLKGSPFTITLVDLKVSTRFCLILLVSNHKGFLAHWPLPVWVSVKLDIHDRTTPHKFGRSKSKASGVICSGVWIFNQSGYTASLFGLQGHECRNATGVDAWGGEGFLVFEEVGAGGISRFDGGGRSRCRR</sequence>